<evidence type="ECO:0000313" key="2">
    <source>
        <dbReference type="EMBL" id="KRU14096.1"/>
    </source>
</evidence>
<proteinExistence type="predicted"/>
<dbReference type="Proteomes" id="UP000028042">
    <property type="component" value="Unassembled WGS sequence"/>
</dbReference>
<dbReference type="KEGG" id="cpae:CPAST_c38530"/>
<sequence>MHYSFSVYLVNINSCWKPYENTVIDKLKNNHNIGCEFVNSRDANLGIVDGTYYEMR</sequence>
<name>A0A0H3J7J8_CLOPA</name>
<dbReference type="AlphaFoldDB" id="A0A0H3J7J8"/>
<organism evidence="1 4">
    <name type="scientific">Clostridium pasteurianum DSM 525 = ATCC 6013</name>
    <dbReference type="NCBI Taxonomy" id="1262449"/>
    <lineage>
        <taxon>Bacteria</taxon>
        <taxon>Bacillati</taxon>
        <taxon>Bacillota</taxon>
        <taxon>Clostridia</taxon>
        <taxon>Eubacteriales</taxon>
        <taxon>Clostridiaceae</taxon>
        <taxon>Clostridium</taxon>
    </lineage>
</organism>
<reference evidence="2 3" key="3">
    <citation type="journal article" name="Genome Announc.">
        <title>Improved Draft Genome Sequence of Clostridium pasteurianum Strain ATCC 6013 (DSM 525) Using a Hybrid Next-Generation Sequencing Approach.</title>
        <authorList>
            <person name="Pyne M.E."/>
            <person name="Utturkar S."/>
            <person name="Brown S.D."/>
            <person name="Moo-Young M."/>
            <person name="Chung D.A."/>
            <person name="Chou C.P."/>
        </authorList>
    </citation>
    <scope>NUCLEOTIDE SEQUENCE [LARGE SCALE GENOMIC DNA]</scope>
    <source>
        <strain evidence="2 3">ATCC 6013</strain>
    </source>
</reference>
<evidence type="ECO:0000313" key="1">
    <source>
        <dbReference type="EMBL" id="AJA53879.1"/>
    </source>
</evidence>
<dbReference type="Proteomes" id="UP000030905">
    <property type="component" value="Chromosome"/>
</dbReference>
<protein>
    <submittedName>
        <fullName evidence="1">Phage infection protein</fullName>
    </submittedName>
</protein>
<accession>A0A0H3J7J8</accession>
<dbReference type="EMBL" id="JPGY02000001">
    <property type="protein sequence ID" value="KRU14096.1"/>
    <property type="molecule type" value="Genomic_DNA"/>
</dbReference>
<keyword evidence="4" id="KW-1185">Reference proteome</keyword>
<evidence type="ECO:0000313" key="3">
    <source>
        <dbReference type="Proteomes" id="UP000028042"/>
    </source>
</evidence>
<dbReference type="EMBL" id="CP009268">
    <property type="protein sequence ID" value="AJA53879.1"/>
    <property type="molecule type" value="Genomic_DNA"/>
</dbReference>
<gene>
    <name evidence="1" type="ORF">CLPA_c38530</name>
    <name evidence="2" type="ORF">CP6013_03352</name>
</gene>
<reference evidence="1 4" key="1">
    <citation type="journal article" date="2015" name="Genome Announc.">
        <title>Complete Genome Sequence of the Nitrogen-Fixing and Solvent-Producing Clostridium pasteurianum DSM 525.</title>
        <authorList>
            <person name="Poehlein A."/>
            <person name="Grosse-Honebrink A."/>
            <person name="Zhang Y."/>
            <person name="Minton N.P."/>
            <person name="Daniel R."/>
        </authorList>
    </citation>
    <scope>NUCLEOTIDE SEQUENCE [LARGE SCALE GENOMIC DNA]</scope>
    <source>
        <strain evidence="1">DSM 525</strain>
        <strain evidence="4">DSM 525 / ATCC 6013</strain>
    </source>
</reference>
<evidence type="ECO:0000313" key="4">
    <source>
        <dbReference type="Proteomes" id="UP000030905"/>
    </source>
</evidence>
<dbReference type="PATRIC" id="fig|1262449.3.peg.3676"/>
<reference evidence="2" key="2">
    <citation type="submission" date="2015-10" db="EMBL/GenBank/DDBJ databases">
        <title>Improved Draft Genome Sequence of Clostridium pasteurianum Strain ATCC 6013 (DSM 525) Using a Hybrid Next-Generation Sequencing Approach.</title>
        <authorList>
            <person name="Pyne M.E."/>
            <person name="Utturkar S.M."/>
            <person name="Brown S.D."/>
            <person name="Moo-Young M."/>
            <person name="Chung D.A."/>
            <person name="Chou P.C."/>
        </authorList>
    </citation>
    <scope>NUCLEOTIDE SEQUENCE</scope>
    <source>
        <strain evidence="2">ATCC 6013</strain>
    </source>
</reference>
<dbReference type="KEGG" id="cpat:CLPA_c38530"/>